<evidence type="ECO:0000313" key="21">
    <source>
        <dbReference type="Proteomes" id="UP000001357"/>
    </source>
</evidence>
<keyword evidence="7" id="KW-0819">tRNA processing</keyword>
<dbReference type="GO" id="GO:0050660">
    <property type="term" value="F:flavin adenine dinucleotide binding"/>
    <property type="evidence" value="ECO:0007669"/>
    <property type="project" value="InterPro"/>
</dbReference>
<evidence type="ECO:0000256" key="13">
    <source>
        <dbReference type="ARBA" id="ARBA00023002"/>
    </source>
</evidence>
<dbReference type="FunFam" id="3.20.20.70:FF:000067">
    <property type="entry name" value="tRNA-dihydrouridine(47) synthase [NAD(P)(+)]"/>
    <property type="match status" value="1"/>
</dbReference>
<keyword evidence="10" id="KW-0863">Zinc-finger</keyword>
<comment type="catalytic activity">
    <reaction evidence="16">
        <text>a 5,6-dihydrouridine in mRNA + NAD(+) = a uridine in mRNA + NADH + H(+)</text>
        <dbReference type="Rhea" id="RHEA:69851"/>
        <dbReference type="Rhea" id="RHEA-COMP:14658"/>
        <dbReference type="Rhea" id="RHEA-COMP:17789"/>
        <dbReference type="ChEBI" id="CHEBI:15378"/>
        <dbReference type="ChEBI" id="CHEBI:57540"/>
        <dbReference type="ChEBI" id="CHEBI:57945"/>
        <dbReference type="ChEBI" id="CHEBI:65315"/>
        <dbReference type="ChEBI" id="CHEBI:74443"/>
    </reaction>
    <physiologicalReaction direction="right-to-left" evidence="16">
        <dbReference type="Rhea" id="RHEA:69853"/>
    </physiologicalReaction>
</comment>
<dbReference type="EMBL" id="CH991546">
    <property type="protein sequence ID" value="EDQ91026.1"/>
    <property type="molecule type" value="Genomic_DNA"/>
</dbReference>
<dbReference type="eggNOG" id="KOG2333">
    <property type="taxonomic scope" value="Eukaryota"/>
</dbReference>
<accession>A9UV62</accession>
<evidence type="ECO:0000256" key="17">
    <source>
        <dbReference type="ARBA" id="ARBA00049447"/>
    </source>
</evidence>
<dbReference type="SUPFAM" id="SSF51395">
    <property type="entry name" value="FMN-linked oxidoreductases"/>
    <property type="match status" value="1"/>
</dbReference>
<evidence type="ECO:0000256" key="1">
    <source>
        <dbReference type="ARBA" id="ARBA00001917"/>
    </source>
</evidence>
<dbReference type="Gene3D" id="3.20.20.70">
    <property type="entry name" value="Aldolase class I"/>
    <property type="match status" value="1"/>
</dbReference>
<evidence type="ECO:0000256" key="3">
    <source>
        <dbReference type="ARBA" id="ARBA00012376"/>
    </source>
</evidence>
<keyword evidence="11" id="KW-0862">Zinc</keyword>
<dbReference type="Proteomes" id="UP000001357">
    <property type="component" value="Unassembled WGS sequence"/>
</dbReference>
<dbReference type="RefSeq" id="XP_001744323.1">
    <property type="nucleotide sequence ID" value="XM_001744271.1"/>
</dbReference>
<dbReference type="FunCoup" id="A9UV62">
    <property type="interactions" value="996"/>
</dbReference>
<keyword evidence="6" id="KW-0507">mRNA processing</keyword>
<keyword evidence="5" id="KW-0288">FMN</keyword>
<evidence type="ECO:0000256" key="8">
    <source>
        <dbReference type="ARBA" id="ARBA00022723"/>
    </source>
</evidence>
<gene>
    <name evidence="20" type="ORF">MONBRDRAFT_15444</name>
</gene>
<reference evidence="20 21" key="1">
    <citation type="journal article" date="2008" name="Nature">
        <title>The genome of the choanoflagellate Monosiga brevicollis and the origin of metazoans.</title>
        <authorList>
            <consortium name="JGI Sequencing"/>
            <person name="King N."/>
            <person name="Westbrook M.J."/>
            <person name="Young S.L."/>
            <person name="Kuo A."/>
            <person name="Abedin M."/>
            <person name="Chapman J."/>
            <person name="Fairclough S."/>
            <person name="Hellsten U."/>
            <person name="Isogai Y."/>
            <person name="Letunic I."/>
            <person name="Marr M."/>
            <person name="Pincus D."/>
            <person name="Putnam N."/>
            <person name="Rokas A."/>
            <person name="Wright K.J."/>
            <person name="Zuzow R."/>
            <person name="Dirks W."/>
            <person name="Good M."/>
            <person name="Goodstein D."/>
            <person name="Lemons D."/>
            <person name="Li W."/>
            <person name="Lyons J.B."/>
            <person name="Morris A."/>
            <person name="Nichols S."/>
            <person name="Richter D.J."/>
            <person name="Salamov A."/>
            <person name="Bork P."/>
            <person name="Lim W.A."/>
            <person name="Manning G."/>
            <person name="Miller W.T."/>
            <person name="McGinnis W."/>
            <person name="Shapiro H."/>
            <person name="Tjian R."/>
            <person name="Grigoriev I.V."/>
            <person name="Rokhsar D."/>
        </authorList>
    </citation>
    <scope>NUCLEOTIDE SEQUENCE [LARGE SCALE GENOMIC DNA]</scope>
    <source>
        <strain evidence="21">MX1 / ATCC 50154</strain>
    </source>
</reference>
<keyword evidence="21" id="KW-1185">Reference proteome</keyword>
<dbReference type="GO" id="GO:0008270">
    <property type="term" value="F:zinc ion binding"/>
    <property type="evidence" value="ECO:0007669"/>
    <property type="project" value="UniProtKB-KW"/>
</dbReference>
<dbReference type="Pfam" id="PF01207">
    <property type="entry name" value="Dus"/>
    <property type="match status" value="1"/>
</dbReference>
<comment type="catalytic activity">
    <reaction evidence="17">
        <text>a 5,6-dihydrouridine in mRNA + NADP(+) = a uridine in mRNA + NADPH + H(+)</text>
        <dbReference type="Rhea" id="RHEA:69855"/>
        <dbReference type="Rhea" id="RHEA-COMP:14658"/>
        <dbReference type="Rhea" id="RHEA-COMP:17789"/>
        <dbReference type="ChEBI" id="CHEBI:15378"/>
        <dbReference type="ChEBI" id="CHEBI:57783"/>
        <dbReference type="ChEBI" id="CHEBI:58349"/>
        <dbReference type="ChEBI" id="CHEBI:65315"/>
        <dbReference type="ChEBI" id="CHEBI:74443"/>
    </reaction>
    <physiologicalReaction direction="right-to-left" evidence="17">
        <dbReference type="Rhea" id="RHEA:69857"/>
    </physiologicalReaction>
</comment>
<dbReference type="InterPro" id="IPR035587">
    <property type="entry name" value="DUS-like_FMN-bd"/>
</dbReference>
<dbReference type="InterPro" id="IPR013785">
    <property type="entry name" value="Aldolase_TIM"/>
</dbReference>
<dbReference type="GO" id="GO:0006397">
    <property type="term" value="P:mRNA processing"/>
    <property type="evidence" value="ECO:0007669"/>
    <property type="project" value="UniProtKB-KW"/>
</dbReference>
<protein>
    <recommendedName>
        <fullName evidence="3">tRNA-dihydrouridine(47) synthase [NAD(P)(+)]</fullName>
        <ecNumber evidence="3">1.3.1.89</ecNumber>
    </recommendedName>
</protein>
<comment type="catalytic activity">
    <reaction evidence="15">
        <text>5,6-dihydrouridine(47) in tRNA + NAD(+) = uridine(47) in tRNA + NADH + H(+)</text>
        <dbReference type="Rhea" id="RHEA:53364"/>
        <dbReference type="Rhea" id="RHEA-COMP:13539"/>
        <dbReference type="Rhea" id="RHEA-COMP:13540"/>
        <dbReference type="ChEBI" id="CHEBI:15378"/>
        <dbReference type="ChEBI" id="CHEBI:57540"/>
        <dbReference type="ChEBI" id="CHEBI:57945"/>
        <dbReference type="ChEBI" id="CHEBI:65315"/>
        <dbReference type="ChEBI" id="CHEBI:74443"/>
        <dbReference type="EC" id="1.3.1.89"/>
    </reaction>
    <physiologicalReaction direction="right-to-left" evidence="15">
        <dbReference type="Rhea" id="RHEA:53366"/>
    </physiologicalReaction>
</comment>
<evidence type="ECO:0000259" key="19">
    <source>
        <dbReference type="Pfam" id="PF01207"/>
    </source>
</evidence>
<evidence type="ECO:0000256" key="16">
    <source>
        <dbReference type="ARBA" id="ARBA00048342"/>
    </source>
</evidence>
<feature type="non-terminal residue" evidence="20">
    <location>
        <position position="1"/>
    </location>
</feature>
<dbReference type="PROSITE" id="PS01136">
    <property type="entry name" value="UPF0034"/>
    <property type="match status" value="1"/>
</dbReference>
<dbReference type="InParanoid" id="A9UV62"/>
<dbReference type="EC" id="1.3.1.89" evidence="3"/>
<dbReference type="CDD" id="cd02801">
    <property type="entry name" value="DUS_like_FMN"/>
    <property type="match status" value="1"/>
</dbReference>
<keyword evidence="8" id="KW-0479">Metal-binding</keyword>
<dbReference type="InterPro" id="IPR018517">
    <property type="entry name" value="tRNA_hU_synthase_CS"/>
</dbReference>
<evidence type="ECO:0000256" key="9">
    <source>
        <dbReference type="ARBA" id="ARBA00022737"/>
    </source>
</evidence>
<dbReference type="PANTHER" id="PTHR45846:SF1">
    <property type="entry name" value="TRNA-DIHYDROURIDINE(47) SYNTHASE [NAD(P)(+)]-LIKE"/>
    <property type="match status" value="1"/>
</dbReference>
<keyword evidence="9" id="KW-0677">Repeat</keyword>
<feature type="domain" description="DUS-like FMN-binding" evidence="19">
    <location>
        <begin position="11"/>
        <end position="259"/>
    </location>
</feature>
<comment type="similarity">
    <text evidence="2">Belongs to the Dus family. Dus3 subfamily.</text>
</comment>
<evidence type="ECO:0000256" key="2">
    <source>
        <dbReference type="ARBA" id="ARBA00005451"/>
    </source>
</evidence>
<evidence type="ECO:0000256" key="14">
    <source>
        <dbReference type="ARBA" id="ARBA00023027"/>
    </source>
</evidence>
<evidence type="ECO:0000256" key="7">
    <source>
        <dbReference type="ARBA" id="ARBA00022694"/>
    </source>
</evidence>
<name>A9UV62_MONBE</name>
<organism evidence="20 21">
    <name type="scientific">Monosiga brevicollis</name>
    <name type="common">Choanoflagellate</name>
    <dbReference type="NCBI Taxonomy" id="81824"/>
    <lineage>
        <taxon>Eukaryota</taxon>
        <taxon>Choanoflagellata</taxon>
        <taxon>Craspedida</taxon>
        <taxon>Salpingoecidae</taxon>
        <taxon>Monosiga</taxon>
    </lineage>
</organism>
<dbReference type="GO" id="GO:0102265">
    <property type="term" value="F:tRNA-dihydrouridine47 synthase activity"/>
    <property type="evidence" value="ECO:0007669"/>
    <property type="project" value="UniProtKB-EC"/>
</dbReference>
<dbReference type="GeneID" id="5889322"/>
<comment type="cofactor">
    <cofactor evidence="1">
        <name>FMN</name>
        <dbReference type="ChEBI" id="CHEBI:58210"/>
    </cofactor>
</comment>
<dbReference type="OMA" id="CEMVFAR"/>
<evidence type="ECO:0000256" key="6">
    <source>
        <dbReference type="ARBA" id="ARBA00022664"/>
    </source>
</evidence>
<keyword evidence="12" id="KW-0521">NADP</keyword>
<dbReference type="AlphaFoldDB" id="A9UV62"/>
<evidence type="ECO:0000313" key="20">
    <source>
        <dbReference type="EMBL" id="EDQ91026.1"/>
    </source>
</evidence>
<dbReference type="STRING" id="81824.A9UV62"/>
<sequence length="353" mass="40111">RQIDWHNKLYLAPLTTVGNLPFRRLCKRLGADVTCSEMAMASSLLQGSSSDWALVRRHESEDLFGIQICGNQPDMLARCAELLSEETDASFIDLNCGCPIDQIFQKGCGSALLARRQRLKDIVQGMRVCSKIPITVKVRTGVHGDRPTTHKMVHEMRSWGVSALTIHGRSRQQRYTKYANWDYIKDCVEAAPDLPIFGNGDILSWEHAVQHQASTGVSGVMLARGALIKPWLFTEIKEQRTWDISSMERFEQLQEFCKYGLEHWGSDHAGVERTRRFLLEMLSFTCRYIPAGLLEVLPQHMNDRPPVFTGRNDLETLLSSQRPHDWVKISEMLLGPVPPGFFFEAKHKANSWG</sequence>
<evidence type="ECO:0000256" key="10">
    <source>
        <dbReference type="ARBA" id="ARBA00022771"/>
    </source>
</evidence>
<evidence type="ECO:0000256" key="15">
    <source>
        <dbReference type="ARBA" id="ARBA00048266"/>
    </source>
</evidence>
<evidence type="ECO:0000256" key="11">
    <source>
        <dbReference type="ARBA" id="ARBA00022833"/>
    </source>
</evidence>
<dbReference type="GO" id="GO:0017150">
    <property type="term" value="F:tRNA dihydrouridine synthase activity"/>
    <property type="evidence" value="ECO:0000318"/>
    <property type="project" value="GO_Central"/>
</dbReference>
<proteinExistence type="inferred from homology"/>
<evidence type="ECO:0000256" key="5">
    <source>
        <dbReference type="ARBA" id="ARBA00022643"/>
    </source>
</evidence>
<dbReference type="KEGG" id="mbr:MONBRDRAFT_15444"/>
<keyword evidence="4" id="KW-0285">Flavoprotein</keyword>
<evidence type="ECO:0000256" key="4">
    <source>
        <dbReference type="ARBA" id="ARBA00022630"/>
    </source>
</evidence>
<evidence type="ECO:0000256" key="18">
    <source>
        <dbReference type="ARBA" id="ARBA00049513"/>
    </source>
</evidence>
<dbReference type="PANTHER" id="PTHR45846">
    <property type="entry name" value="TRNA-DIHYDROURIDINE(47) SYNTHASE [NAD(P)(+)]-LIKE"/>
    <property type="match status" value="1"/>
</dbReference>
<evidence type="ECO:0000256" key="12">
    <source>
        <dbReference type="ARBA" id="ARBA00022857"/>
    </source>
</evidence>
<keyword evidence="13" id="KW-0560">Oxidoreductase</keyword>
<comment type="catalytic activity">
    <reaction evidence="18">
        <text>5,6-dihydrouridine(47) in tRNA + NADP(+) = uridine(47) in tRNA + NADPH + H(+)</text>
        <dbReference type="Rhea" id="RHEA:53360"/>
        <dbReference type="Rhea" id="RHEA-COMP:13539"/>
        <dbReference type="Rhea" id="RHEA-COMP:13540"/>
        <dbReference type="ChEBI" id="CHEBI:15378"/>
        <dbReference type="ChEBI" id="CHEBI:57783"/>
        <dbReference type="ChEBI" id="CHEBI:58349"/>
        <dbReference type="ChEBI" id="CHEBI:65315"/>
        <dbReference type="ChEBI" id="CHEBI:74443"/>
        <dbReference type="EC" id="1.3.1.89"/>
    </reaction>
    <physiologicalReaction direction="right-to-left" evidence="18">
        <dbReference type="Rhea" id="RHEA:53362"/>
    </physiologicalReaction>
</comment>
<keyword evidence="14" id="KW-0520">NAD</keyword>